<feature type="domain" description="Fibronectin type-III" evidence="3">
    <location>
        <begin position="191"/>
        <end position="281"/>
    </location>
</feature>
<feature type="region of interest" description="Disordered" evidence="1">
    <location>
        <begin position="168"/>
        <end position="193"/>
    </location>
</feature>
<feature type="chain" id="PRO_5020555519" evidence="2">
    <location>
        <begin position="28"/>
        <end position="2134"/>
    </location>
</feature>
<dbReference type="EMBL" id="SRSF01000008">
    <property type="protein sequence ID" value="THH36554.1"/>
    <property type="molecule type" value="Genomic_DNA"/>
</dbReference>
<dbReference type="SUPFAM" id="SSF49265">
    <property type="entry name" value="Fibronectin type III"/>
    <property type="match status" value="1"/>
</dbReference>
<keyword evidence="2" id="KW-0732">Signal</keyword>
<dbReference type="OrthoDB" id="976756at2"/>
<keyword evidence="5" id="KW-1185">Reference proteome</keyword>
<dbReference type="Gene3D" id="2.60.40.4070">
    <property type="match status" value="1"/>
</dbReference>
<gene>
    <name evidence="4" type="ORF">E4021_14905</name>
</gene>
<protein>
    <submittedName>
        <fullName evidence="4">T9SS type A sorting domain-containing protein</fullName>
    </submittedName>
</protein>
<dbReference type="RefSeq" id="WP_136460173.1">
    <property type="nucleotide sequence ID" value="NZ_SRSF01000008.1"/>
</dbReference>
<name>A0A4S4NB04_9BACT</name>
<dbReference type="InterPro" id="IPR003961">
    <property type="entry name" value="FN3_dom"/>
</dbReference>
<evidence type="ECO:0000256" key="1">
    <source>
        <dbReference type="SAM" id="MobiDB-lite"/>
    </source>
</evidence>
<dbReference type="NCBIfam" id="TIGR04183">
    <property type="entry name" value="Por_Secre_tail"/>
    <property type="match status" value="1"/>
</dbReference>
<evidence type="ECO:0000259" key="3">
    <source>
        <dbReference type="PROSITE" id="PS50853"/>
    </source>
</evidence>
<sequence length="2134" mass="232050">MSNFLKSTLCSLALLCLFAATSPSTVAIITDNVVEAFTSLNELMFPTITTHPPNGGRIKGSTTFTASTASSDYYIDLGYGDLADYKGVCPCSENLEIIVGNGKFITGDNLFRFSLGPSDRGDGTYRYGVGPGVVRDLYPRALYTGTYAVTLSCGQLAWISGTCYEETRDASDDTNNPGQGAVTGSTAPLYPPRQVTASGDLADRIVITWEKGTDTPDDRHFYQIRRDGALIATVPGSNRSYTDSGLGVNVKHNYTVSTYYNRFGNTATAPSSTAQGSTFSLAFEASDGTKYNSTVLKWTNMARVAQEVRVERVAPGEEREELAVLSANSQGFNDTEGIPGFQYTYYITPIGSTIGEQSDTGHSRPNGVIKGYVRSSLGTGVPGVTVKINLVGTLTASGANLPGGCLPSAAYCATTDQTGYYEVRDIYYHEEAKFSVTPEKTGSSPHVFAPTSSTRTLDVTGNIAPGVDFNDLTVFTILGRVHYPTSSNNATCGVEGVNILVDNEDVGIRTDGSGNWAHVVQDKGIYSFTPEFLHHTFISTDPAINPAQLNVDDDVLDVNFTDTTTDSLRIIVQGGCGISLGPVVIVELTAPNNCYYDTIWLDESGVGTITDLPARNYQVKVVDIPGITNKFDILDQIGVERVGIDLTVRDTAQVITVYDSTIITPRQTTTAPNGVEIEVTPADTIFAGTSDTVRRSVDPEVAFIYRSPLDISTDFAEAGANVVNCGNEDVIVMEQGLSYTLQIDVAETLGSDCPIDTGVLKIYDFISDRGEKPIILPIQNGIVTYTIVAGQPNLASAAEHSYEKLLYIIPEVDQLQPVPVEYWAFVEGVKTNTPSFISRSPEIPMLILHDPPGDNSYSYVEEGTSFTSFNRTEVLTGGEAGFYTNTVIGTAANVFSLEIAAGVQIQLDIRGGRDNFNRTGTESSVTFLDRFSTSDLDNLTGGDGDVYIGAAFNQEFSIGQELTFEGCEGKITNVPAINIQDFATTFVYTELHIKNVLIPTLGQLRRDIIRDRAPADMTDEERREANLLRADSLSWENILAENDTARTEGKFVENISFSAGANVSREKTETNAASNSYEYNTFMNTDFAIGVKAQIKGLGAWFETETGGVGSIRYSTSVEEGSSNDTTRTVGYVLGDGDIGDYFSVDILTDESYDVPAFRIKAGTSSCPQEPNTQARDRPEIQIFPPEITGVPADGTASFVCRVTNSSESMETREYHVRAVSTSNPDGAIISLGGQRINNGPASFFIPAGESLDVMLTVQRGPLASSYEDIGIMVYPPCEYELWQDNGSLVNADTAYIQQLNFATECTNVTLREPFDGWIINRNSANFLSTTFSGYDRNNKTLQELAIEIKPEGQGYREIYTVAKADLASANYSFNLDLTNFPDGAYTLRAKASCGLEGVTYSSEKRGIIDRRSLAPFGYPTPSDGFLRPGQAISVTFDKTVNCNFPFADYQPVYSLTRNDTGEEIPVSTQCSGQTVILVPGTPLTDRPELAGVELTARMDKLRDPSGNVQKYPTVWSFKVNAVPVLWDPSPIYYSGLAGEVHIVNGVLKNDSELSKPFTLDLQDSSGLVSYPVWLTPLQDNGTILPNDDATIPFAVDTELTPGIYTGTIDALIDGEVVSTPITVELLATPVNWPFNPADYEYSMTVVTNFSLDGSDTLLSDDERDLIGAFVDGEIRGVTHIEYLPTVDLYRAFLTVYSHTPGGNNGERINFRFWHALNGVEYGALEEVIFRADATIGNPTAPFILHPEGIFQVIPLQVGWNWVSLNVQTDDMSREHLLSSIVGDQTNNNVLIKSRDLMSVHDASKTWSGNLKTLALGEGYLLHLSSHPDTLKVVGLPSPVPIDVDVIRNWNWIGYPQLEQRAVNDVLAGLNATTGDVLKGRQSFTVFDQSATGWLGNLRQFVPGTGYKLFAGNTGKITYPAPKRSGYEVITSDFEHNMAVIGTFSREALDEDSYDPLDVVAFIGGNCRGIGSLEYVAELDAYRTFMLVHGNSDDFDAPIEFRIVNSDNDVEYAATGEERSFGPDLIVGSIDTPYPFLSATTSTYDAVPAGYALYDNVPNPARMETTISFRIPATEQVTIELLDLNGRLVRALPKTQYAAGIHQVQLSVADLPHGVYLYRVRTEGFSSSRKMIVQ</sequence>
<reference evidence="4 5" key="1">
    <citation type="submission" date="2019-04" db="EMBL/GenBank/DDBJ databases">
        <title>Lewinella litorea sp. nov., isolated from a marine sand.</title>
        <authorList>
            <person name="Yoon J.-H."/>
        </authorList>
    </citation>
    <scope>NUCLEOTIDE SEQUENCE [LARGE SCALE GENOMIC DNA]</scope>
    <source>
        <strain evidence="4 5">HSMS-39</strain>
    </source>
</reference>
<dbReference type="PROSITE" id="PS50853">
    <property type="entry name" value="FN3"/>
    <property type="match status" value="1"/>
</dbReference>
<dbReference type="InterPro" id="IPR036116">
    <property type="entry name" value="FN3_sf"/>
</dbReference>
<proteinExistence type="predicted"/>
<evidence type="ECO:0000313" key="5">
    <source>
        <dbReference type="Proteomes" id="UP000308528"/>
    </source>
</evidence>
<evidence type="ECO:0000313" key="4">
    <source>
        <dbReference type="EMBL" id="THH36554.1"/>
    </source>
</evidence>
<comment type="caution">
    <text evidence="4">The sequence shown here is derived from an EMBL/GenBank/DDBJ whole genome shotgun (WGS) entry which is preliminary data.</text>
</comment>
<feature type="signal peptide" evidence="2">
    <location>
        <begin position="1"/>
        <end position="27"/>
    </location>
</feature>
<accession>A0A4S4NB04</accession>
<feature type="compositionally biased region" description="Polar residues" evidence="1">
    <location>
        <begin position="173"/>
        <end position="186"/>
    </location>
</feature>
<dbReference type="InterPro" id="IPR013783">
    <property type="entry name" value="Ig-like_fold"/>
</dbReference>
<dbReference type="InterPro" id="IPR026444">
    <property type="entry name" value="Secre_tail"/>
</dbReference>
<dbReference type="Proteomes" id="UP000308528">
    <property type="component" value="Unassembled WGS sequence"/>
</dbReference>
<organism evidence="4 5">
    <name type="scientific">Neolewinella litorea</name>
    <dbReference type="NCBI Taxonomy" id="2562452"/>
    <lineage>
        <taxon>Bacteria</taxon>
        <taxon>Pseudomonadati</taxon>
        <taxon>Bacteroidota</taxon>
        <taxon>Saprospiria</taxon>
        <taxon>Saprospirales</taxon>
        <taxon>Lewinellaceae</taxon>
        <taxon>Neolewinella</taxon>
    </lineage>
</organism>
<dbReference type="Gene3D" id="2.60.40.10">
    <property type="entry name" value="Immunoglobulins"/>
    <property type="match status" value="1"/>
</dbReference>
<dbReference type="Pfam" id="PF18962">
    <property type="entry name" value="Por_Secre_tail"/>
    <property type="match status" value="1"/>
</dbReference>
<evidence type="ECO:0000256" key="2">
    <source>
        <dbReference type="SAM" id="SignalP"/>
    </source>
</evidence>